<evidence type="ECO:0000313" key="12">
    <source>
        <dbReference type="Proteomes" id="UP000094056"/>
    </source>
</evidence>
<comment type="caution">
    <text evidence="11">The sequence shown here is derived from an EMBL/GenBank/DDBJ whole genome shotgun (WGS) entry which is preliminary data.</text>
</comment>
<keyword evidence="4" id="KW-0444">Lipid biosynthesis</keyword>
<comment type="function">
    <text evidence="1">Condensation of UDP-2,3-diacylglucosamine and 2,3-diacylglucosamine-1-phosphate to form lipid A disaccharide, a precursor of lipid A, a phosphorylated glycolipid that anchors the lipopolysaccharide to the outer membrane of the cell.</text>
</comment>
<evidence type="ECO:0000256" key="6">
    <source>
        <dbReference type="ARBA" id="ARBA00022676"/>
    </source>
</evidence>
<evidence type="ECO:0000256" key="9">
    <source>
        <dbReference type="ARBA" id="ARBA00048975"/>
    </source>
</evidence>
<evidence type="ECO:0000313" key="11">
    <source>
        <dbReference type="EMBL" id="ODS30940.1"/>
    </source>
</evidence>
<dbReference type="EC" id="2.4.1.182" evidence="2 10"/>
<accession>A0A1E3X5L5</accession>
<gene>
    <name evidence="11" type="ORF">SCARUB_03946</name>
</gene>
<name>A0A1E3X5L5_9BACT</name>
<dbReference type="PANTHER" id="PTHR30372:SF4">
    <property type="entry name" value="LIPID-A-DISACCHARIDE SYNTHASE, MITOCHONDRIAL-RELATED"/>
    <property type="match status" value="1"/>
</dbReference>
<keyword evidence="8" id="KW-0443">Lipid metabolism</keyword>
<evidence type="ECO:0000256" key="3">
    <source>
        <dbReference type="ARBA" id="ARBA00020902"/>
    </source>
</evidence>
<organism evidence="11 12">
    <name type="scientific">Candidatus Scalindua rubra</name>
    <dbReference type="NCBI Taxonomy" id="1872076"/>
    <lineage>
        <taxon>Bacteria</taxon>
        <taxon>Pseudomonadati</taxon>
        <taxon>Planctomycetota</taxon>
        <taxon>Candidatus Brocadiia</taxon>
        <taxon>Candidatus Brocadiales</taxon>
        <taxon>Candidatus Scalinduaceae</taxon>
        <taxon>Candidatus Scalindua</taxon>
    </lineage>
</organism>
<evidence type="ECO:0000256" key="10">
    <source>
        <dbReference type="NCBIfam" id="TIGR00215"/>
    </source>
</evidence>
<comment type="catalytic activity">
    <reaction evidence="9">
        <text>a lipid X + a UDP-2-N,3-O-bis[(3R)-3-hydroxyacyl]-alpha-D-glucosamine = a lipid A disaccharide + UDP + H(+)</text>
        <dbReference type="Rhea" id="RHEA:67828"/>
        <dbReference type="ChEBI" id="CHEBI:15378"/>
        <dbReference type="ChEBI" id="CHEBI:58223"/>
        <dbReference type="ChEBI" id="CHEBI:137748"/>
        <dbReference type="ChEBI" id="CHEBI:176338"/>
        <dbReference type="ChEBI" id="CHEBI:176343"/>
        <dbReference type="EC" id="2.4.1.182"/>
    </reaction>
</comment>
<dbReference type="SUPFAM" id="SSF53756">
    <property type="entry name" value="UDP-Glycosyltransferase/glycogen phosphorylase"/>
    <property type="match status" value="1"/>
</dbReference>
<dbReference type="Proteomes" id="UP000094056">
    <property type="component" value="Unassembled WGS sequence"/>
</dbReference>
<evidence type="ECO:0000256" key="2">
    <source>
        <dbReference type="ARBA" id="ARBA00012687"/>
    </source>
</evidence>
<dbReference type="PANTHER" id="PTHR30372">
    <property type="entry name" value="LIPID-A-DISACCHARIDE SYNTHASE"/>
    <property type="match status" value="1"/>
</dbReference>
<keyword evidence="5" id="KW-0441">Lipid A biosynthesis</keyword>
<dbReference type="GO" id="GO:0009245">
    <property type="term" value="P:lipid A biosynthetic process"/>
    <property type="evidence" value="ECO:0007669"/>
    <property type="project" value="UniProtKB-UniRule"/>
</dbReference>
<proteinExistence type="predicted"/>
<evidence type="ECO:0000256" key="1">
    <source>
        <dbReference type="ARBA" id="ARBA00002056"/>
    </source>
</evidence>
<keyword evidence="7" id="KW-0808">Transferase</keyword>
<dbReference type="CDD" id="cd01635">
    <property type="entry name" value="Glycosyltransferase_GTB-type"/>
    <property type="match status" value="1"/>
</dbReference>
<dbReference type="NCBIfam" id="TIGR00215">
    <property type="entry name" value="lpxB"/>
    <property type="match status" value="1"/>
</dbReference>
<evidence type="ECO:0000256" key="7">
    <source>
        <dbReference type="ARBA" id="ARBA00022679"/>
    </source>
</evidence>
<keyword evidence="6" id="KW-0328">Glycosyltransferase</keyword>
<reference evidence="11 12" key="1">
    <citation type="submission" date="2016-07" db="EMBL/GenBank/DDBJ databases">
        <title>Draft genome of Scalindua rubra, obtained from a brine-seawater interface in the Red Sea, sheds light on salt adaptation in anammox bacteria.</title>
        <authorList>
            <person name="Speth D.R."/>
            <person name="Lagkouvardos I."/>
            <person name="Wang Y."/>
            <person name="Qian P.-Y."/>
            <person name="Dutilh B.E."/>
            <person name="Jetten M.S."/>
        </authorList>
    </citation>
    <scope>NUCLEOTIDE SEQUENCE [LARGE SCALE GENOMIC DNA]</scope>
    <source>
        <strain evidence="11">BSI-1</strain>
    </source>
</reference>
<evidence type="ECO:0000256" key="5">
    <source>
        <dbReference type="ARBA" id="ARBA00022556"/>
    </source>
</evidence>
<evidence type="ECO:0000256" key="4">
    <source>
        <dbReference type="ARBA" id="ARBA00022516"/>
    </source>
</evidence>
<dbReference type="Pfam" id="PF02684">
    <property type="entry name" value="LpxB"/>
    <property type="match status" value="1"/>
</dbReference>
<sequence length="383" mass="43688">MKTKKIFISAGETSGDIHGSNLIRELYKKNPSIKVYGLGRNRMIEAGLHCIHDMSSRSVMWLHTLGKIPELWNVFSDCTRFFDDEKPELVILIDYAGFNFYLAKAAKKRNIPVMYYISPQLWAHSPWRVKKVKKLADKMVVIYPFEEAFFSSEGIPVKYVGHPLFDEHNVRDVDKDFIDKIKQRENGDVVSLLPGSRTQVIKRLLPILLEAATLIYKKIPSTRFFISCSDTNNFELINGLTKRHTSANRDVHLPVEIVTEKISEVIKASSLCISSSGTIALEIAFYNVPMVICYRISPFSYFVARPFMNTLYVSLVNKIAEKMIVPEKLMYRDEYKWLTSHATELLLSEEKRQMCVDGLKEVKSIIGSPGASEKAADEALSMI</sequence>
<dbReference type="GO" id="GO:0008915">
    <property type="term" value="F:lipid-A-disaccharide synthase activity"/>
    <property type="evidence" value="ECO:0007669"/>
    <property type="project" value="UniProtKB-UniRule"/>
</dbReference>
<protein>
    <recommendedName>
        <fullName evidence="3 10">Lipid-A-disaccharide synthase</fullName>
        <ecNumber evidence="2 10">2.4.1.182</ecNumber>
    </recommendedName>
</protein>
<dbReference type="EMBL" id="MAYW01000159">
    <property type="protein sequence ID" value="ODS30940.1"/>
    <property type="molecule type" value="Genomic_DNA"/>
</dbReference>
<dbReference type="GO" id="GO:0005543">
    <property type="term" value="F:phospholipid binding"/>
    <property type="evidence" value="ECO:0007669"/>
    <property type="project" value="TreeGrafter"/>
</dbReference>
<dbReference type="AlphaFoldDB" id="A0A1E3X5L5"/>
<evidence type="ECO:0000256" key="8">
    <source>
        <dbReference type="ARBA" id="ARBA00023098"/>
    </source>
</evidence>
<dbReference type="InterPro" id="IPR003835">
    <property type="entry name" value="Glyco_trans_19"/>
</dbReference>
<dbReference type="Gene3D" id="3.40.50.2000">
    <property type="entry name" value="Glycogen Phosphorylase B"/>
    <property type="match status" value="2"/>
</dbReference>
<dbReference type="GO" id="GO:0016020">
    <property type="term" value="C:membrane"/>
    <property type="evidence" value="ECO:0007669"/>
    <property type="project" value="GOC"/>
</dbReference>